<gene>
    <name evidence="3" type="ORF">PPROV_000881100</name>
</gene>
<organism evidence="3 4">
    <name type="scientific">Pycnococcus provasolii</name>
    <dbReference type="NCBI Taxonomy" id="41880"/>
    <lineage>
        <taxon>Eukaryota</taxon>
        <taxon>Viridiplantae</taxon>
        <taxon>Chlorophyta</taxon>
        <taxon>Pseudoscourfieldiophyceae</taxon>
        <taxon>Pseudoscourfieldiales</taxon>
        <taxon>Pycnococcaceae</taxon>
        <taxon>Pycnococcus</taxon>
    </lineage>
</organism>
<comment type="caution">
    <text evidence="3">The sequence shown here is derived from an EMBL/GenBank/DDBJ whole genome shotgun (WGS) entry which is preliminary data.</text>
</comment>
<dbReference type="CDD" id="cd00170">
    <property type="entry name" value="SEC14"/>
    <property type="match status" value="1"/>
</dbReference>
<dbReference type="InterPro" id="IPR001251">
    <property type="entry name" value="CRAL-TRIO_dom"/>
</dbReference>
<dbReference type="EMBL" id="BNJQ01000027">
    <property type="protein sequence ID" value="GHP10078.1"/>
    <property type="molecule type" value="Genomic_DNA"/>
</dbReference>
<evidence type="ECO:0000259" key="2">
    <source>
        <dbReference type="PROSITE" id="PS50191"/>
    </source>
</evidence>
<dbReference type="GO" id="GO:0008526">
    <property type="term" value="F:phosphatidylinositol transfer activity"/>
    <property type="evidence" value="ECO:0007669"/>
    <property type="project" value="TreeGrafter"/>
</dbReference>
<proteinExistence type="predicted"/>
<feature type="region of interest" description="Disordered" evidence="1">
    <location>
        <begin position="178"/>
        <end position="231"/>
    </location>
</feature>
<dbReference type="Pfam" id="PF00650">
    <property type="entry name" value="CRAL_TRIO"/>
    <property type="match status" value="1"/>
</dbReference>
<dbReference type="AlphaFoldDB" id="A0A830HSX5"/>
<feature type="compositionally biased region" description="Basic and acidic residues" evidence="1">
    <location>
        <begin position="178"/>
        <end position="187"/>
    </location>
</feature>
<feature type="compositionally biased region" description="Low complexity" evidence="1">
    <location>
        <begin position="11"/>
        <end position="28"/>
    </location>
</feature>
<dbReference type="SUPFAM" id="SSF46938">
    <property type="entry name" value="CRAL/TRIO N-terminal domain"/>
    <property type="match status" value="1"/>
</dbReference>
<dbReference type="PANTHER" id="PTHR45824:SF29">
    <property type="entry name" value="GH16843P"/>
    <property type="match status" value="1"/>
</dbReference>
<dbReference type="InterPro" id="IPR036273">
    <property type="entry name" value="CRAL/TRIO_N_dom_sf"/>
</dbReference>
<feature type="compositionally biased region" description="Basic and acidic residues" evidence="1">
    <location>
        <begin position="43"/>
        <end position="56"/>
    </location>
</feature>
<dbReference type="InterPro" id="IPR036865">
    <property type="entry name" value="CRAL-TRIO_dom_sf"/>
</dbReference>
<evidence type="ECO:0000313" key="4">
    <source>
        <dbReference type="Proteomes" id="UP000660262"/>
    </source>
</evidence>
<dbReference type="PANTHER" id="PTHR45824">
    <property type="entry name" value="GH16843P"/>
    <property type="match status" value="1"/>
</dbReference>
<name>A0A830HSX5_9CHLO</name>
<reference evidence="3" key="1">
    <citation type="submission" date="2020-10" db="EMBL/GenBank/DDBJ databases">
        <title>Unveiling of a novel bifunctional photoreceptor, Dualchrome1, isolated from a cosmopolitan green alga.</title>
        <authorList>
            <person name="Suzuki S."/>
            <person name="Kawachi M."/>
        </authorList>
    </citation>
    <scope>NUCLEOTIDE SEQUENCE</scope>
    <source>
        <strain evidence="3">NIES 2893</strain>
    </source>
</reference>
<evidence type="ECO:0000313" key="3">
    <source>
        <dbReference type="EMBL" id="GHP10078.1"/>
    </source>
</evidence>
<dbReference type="Gene3D" id="3.40.525.10">
    <property type="entry name" value="CRAL-TRIO lipid binding domain"/>
    <property type="match status" value="1"/>
</dbReference>
<feature type="region of interest" description="Disordered" evidence="1">
    <location>
        <begin position="9"/>
        <end position="59"/>
    </location>
</feature>
<dbReference type="PROSITE" id="PS50191">
    <property type="entry name" value="CRAL_TRIO"/>
    <property type="match status" value="1"/>
</dbReference>
<keyword evidence="4" id="KW-1185">Reference proteome</keyword>
<dbReference type="Proteomes" id="UP000660262">
    <property type="component" value="Unassembled WGS sequence"/>
</dbReference>
<evidence type="ECO:0000256" key="1">
    <source>
        <dbReference type="SAM" id="MobiDB-lite"/>
    </source>
</evidence>
<sequence>MGAALSCCCGDSGDSNLSSSASASQADAYAHKRRGSGGNSGEMDSHASARGTKIEGDWFYTPPSTPTRVSFENLKELVDEDGDDSLEAANKRRRVPYPTKLKEGYVNLTQDQRRAVRQLRLRVQDDYPEVWDEDMRPIFDLVMTRMLRSRKFDVIKAEPLFRVHLAWRREYNPRKVMHEQEALRGEPTKIAATTTAPAPASSENGQSSRSDDSTARTTSSTSTSSSASKLQYVSVSGRDADGHPVLIMRVALKFNQWKGEVKRQPKLTDADAKKQSAGLLAHHSSIEERMLIELADTNVESMVSVVDLTGVNTMDFFRLGGRIAKVMRPYTVAIQEQYRGTMHKTYVYPAGALFRFMVTLATPFVRAHVLAKVQGITKSELKTKLNVLVPDFEPLYDD</sequence>
<dbReference type="InterPro" id="IPR052578">
    <property type="entry name" value="PI_Transfer_CRAL-TRIO"/>
</dbReference>
<accession>A0A830HSX5</accession>
<feature type="compositionally biased region" description="Low complexity" evidence="1">
    <location>
        <begin position="191"/>
        <end position="200"/>
    </location>
</feature>
<feature type="compositionally biased region" description="Low complexity" evidence="1">
    <location>
        <begin position="215"/>
        <end position="228"/>
    </location>
</feature>
<dbReference type="SUPFAM" id="SSF52087">
    <property type="entry name" value="CRAL/TRIO domain"/>
    <property type="match status" value="1"/>
</dbReference>
<feature type="domain" description="CRAL-TRIO" evidence="2">
    <location>
        <begin position="223"/>
        <end position="398"/>
    </location>
</feature>
<protein>
    <recommendedName>
        <fullName evidence="2">CRAL-TRIO domain-containing protein</fullName>
    </recommendedName>
</protein>